<sequence>MIRRPTPATETGRCRRHYSAAGLSAQPLTDAQVRPIVPDVTVQEQISTGVPGKPARTVEVYDFSRPTTLARDHARVLELAFETFARQWGTQLTAQVRVISQVTCEQVLMRGYDEYAASLPATTTMVLCSVQGMDAQAVIQFPSAAALSWVTHMLGGTGIPAPSERPFTQIEQALVRRLMEDALEDLRYSLGSLLILPIALGAIQYNSQFAQAAATSDLMIVASFVIKVGETTTAATLALPAEALLPQLGEPGPVVPPTPAVELLRAQLGWVPVDVSLRLSNAQVLPNAVLALAVGDVLPIPHPTHRPLDVVVDGRTLARAAVGSTGSRLACIIIDTEDTTP</sequence>
<evidence type="ECO:0000256" key="9">
    <source>
        <dbReference type="ARBA" id="ARBA00023143"/>
    </source>
</evidence>
<dbReference type="InterPro" id="IPR001689">
    <property type="entry name" value="Flag_FliM"/>
</dbReference>
<comment type="subcellular location">
    <subcellularLocation>
        <location evidence="1">Bacterial flagellum basal body</location>
    </subcellularLocation>
    <subcellularLocation>
        <location evidence="2">Cell membrane</location>
        <topology evidence="2">Peripheral membrane protein</topology>
    </subcellularLocation>
</comment>
<evidence type="ECO:0000256" key="3">
    <source>
        <dbReference type="ARBA" id="ARBA00011049"/>
    </source>
</evidence>
<dbReference type="PIRSF" id="PIRSF002888">
    <property type="entry name" value="FliM"/>
    <property type="match status" value="1"/>
</dbReference>
<dbReference type="EMBL" id="QHLY01000012">
    <property type="protein sequence ID" value="PXA67399.1"/>
    <property type="molecule type" value="Genomic_DNA"/>
</dbReference>
<evidence type="ECO:0000313" key="11">
    <source>
        <dbReference type="EMBL" id="PXA67399.1"/>
    </source>
</evidence>
<gene>
    <name evidence="11" type="ORF">CTB96_11715</name>
</gene>
<dbReference type="GO" id="GO:0005886">
    <property type="term" value="C:plasma membrane"/>
    <property type="evidence" value="ECO:0007669"/>
    <property type="project" value="UniProtKB-SubCell"/>
</dbReference>
<evidence type="ECO:0000256" key="7">
    <source>
        <dbReference type="ARBA" id="ARBA00022779"/>
    </source>
</evidence>
<evidence type="ECO:0000259" key="10">
    <source>
        <dbReference type="Pfam" id="PF01052"/>
    </source>
</evidence>
<keyword evidence="6" id="KW-0145">Chemotaxis</keyword>
<dbReference type="PANTHER" id="PTHR30034:SF6">
    <property type="entry name" value="YOP PROTEINS TRANSLOCATION PROTEIN Q"/>
    <property type="match status" value="1"/>
</dbReference>
<keyword evidence="8" id="KW-0472">Membrane</keyword>
<feature type="domain" description="Flagellar motor switch protein FliN-like C-terminal" evidence="10">
    <location>
        <begin position="267"/>
        <end position="335"/>
    </location>
</feature>
<protein>
    <recommendedName>
        <fullName evidence="4">Flagellar motor switch protein FliM</fullName>
    </recommendedName>
</protein>
<evidence type="ECO:0000256" key="2">
    <source>
        <dbReference type="ARBA" id="ARBA00004202"/>
    </source>
</evidence>
<dbReference type="Proteomes" id="UP000246722">
    <property type="component" value="Unassembled WGS sequence"/>
</dbReference>
<keyword evidence="5" id="KW-1003">Cell membrane</keyword>
<keyword evidence="12" id="KW-1185">Reference proteome</keyword>
<dbReference type="GO" id="GO:0050918">
    <property type="term" value="P:positive chemotaxis"/>
    <property type="evidence" value="ECO:0007669"/>
    <property type="project" value="TreeGrafter"/>
</dbReference>
<dbReference type="Pfam" id="PF01052">
    <property type="entry name" value="FliMN_C"/>
    <property type="match status" value="1"/>
</dbReference>
<organism evidence="11 12">
    <name type="scientific">Cryobacterium arcticum</name>
    <dbReference type="NCBI Taxonomy" id="670052"/>
    <lineage>
        <taxon>Bacteria</taxon>
        <taxon>Bacillati</taxon>
        <taxon>Actinomycetota</taxon>
        <taxon>Actinomycetes</taxon>
        <taxon>Micrococcales</taxon>
        <taxon>Microbacteriaceae</taxon>
        <taxon>Cryobacterium</taxon>
    </lineage>
</organism>
<evidence type="ECO:0000313" key="12">
    <source>
        <dbReference type="Proteomes" id="UP000246722"/>
    </source>
</evidence>
<dbReference type="SUPFAM" id="SSF101801">
    <property type="entry name" value="Surface presentation of antigens (SPOA)"/>
    <property type="match status" value="1"/>
</dbReference>
<dbReference type="AlphaFoldDB" id="A0A317ZQJ2"/>
<dbReference type="InterPro" id="IPR036429">
    <property type="entry name" value="SpoA-like_sf"/>
</dbReference>
<comment type="caution">
    <text evidence="11">The sequence shown here is derived from an EMBL/GenBank/DDBJ whole genome shotgun (WGS) entry which is preliminary data.</text>
</comment>
<dbReference type="OrthoDB" id="5241113at2"/>
<comment type="similarity">
    <text evidence="3">Belongs to the FliM family.</text>
</comment>
<evidence type="ECO:0000256" key="8">
    <source>
        <dbReference type="ARBA" id="ARBA00023136"/>
    </source>
</evidence>
<dbReference type="GO" id="GO:0003774">
    <property type="term" value="F:cytoskeletal motor activity"/>
    <property type="evidence" value="ECO:0007669"/>
    <property type="project" value="InterPro"/>
</dbReference>
<dbReference type="Gene3D" id="2.30.330.10">
    <property type="entry name" value="SpoA-like"/>
    <property type="match status" value="1"/>
</dbReference>
<reference evidence="11 12" key="1">
    <citation type="submission" date="2018-05" db="EMBL/GenBank/DDBJ databases">
        <title>Genetic diversity of glacier-inhabiting Cryobacterium bacteria in China and description of Cryobacterium mengkeensis sp. nov. and Arthrobacter glacialis sp. nov.</title>
        <authorList>
            <person name="Liu Q."/>
            <person name="Xin Y.-H."/>
        </authorList>
    </citation>
    <scope>NUCLEOTIDE SEQUENCE [LARGE SCALE GENOMIC DNA]</scope>
    <source>
        <strain evidence="11 12">SK-1</strain>
    </source>
</reference>
<dbReference type="CDD" id="cd17908">
    <property type="entry name" value="FliM"/>
    <property type="match status" value="1"/>
</dbReference>
<keyword evidence="9" id="KW-0975">Bacterial flagellum</keyword>
<evidence type="ECO:0000256" key="4">
    <source>
        <dbReference type="ARBA" id="ARBA00021898"/>
    </source>
</evidence>
<dbReference type="GO" id="GO:0071978">
    <property type="term" value="P:bacterial-type flagellum-dependent swarming motility"/>
    <property type="evidence" value="ECO:0007669"/>
    <property type="project" value="TreeGrafter"/>
</dbReference>
<dbReference type="InterPro" id="IPR001543">
    <property type="entry name" value="FliN-like_C"/>
</dbReference>
<dbReference type="Pfam" id="PF02154">
    <property type="entry name" value="FliM"/>
    <property type="match status" value="1"/>
</dbReference>
<evidence type="ECO:0000256" key="1">
    <source>
        <dbReference type="ARBA" id="ARBA00004117"/>
    </source>
</evidence>
<evidence type="ECO:0000256" key="6">
    <source>
        <dbReference type="ARBA" id="ARBA00022500"/>
    </source>
</evidence>
<keyword evidence="7" id="KW-0283">Flagellar rotation</keyword>
<dbReference type="GO" id="GO:0009425">
    <property type="term" value="C:bacterial-type flagellum basal body"/>
    <property type="evidence" value="ECO:0007669"/>
    <property type="project" value="UniProtKB-SubCell"/>
</dbReference>
<accession>A0A317ZQJ2</accession>
<dbReference type="InterPro" id="IPR028976">
    <property type="entry name" value="CheC-like_sf"/>
</dbReference>
<proteinExistence type="inferred from homology"/>
<dbReference type="Gene3D" id="3.40.1550.10">
    <property type="entry name" value="CheC-like"/>
    <property type="match status" value="1"/>
</dbReference>
<dbReference type="PANTHER" id="PTHR30034">
    <property type="entry name" value="FLAGELLAR MOTOR SWITCH PROTEIN FLIM"/>
    <property type="match status" value="1"/>
</dbReference>
<evidence type="ECO:0000256" key="5">
    <source>
        <dbReference type="ARBA" id="ARBA00022475"/>
    </source>
</evidence>
<name>A0A317ZQJ2_9MICO</name>
<dbReference type="SUPFAM" id="SSF103039">
    <property type="entry name" value="CheC-like"/>
    <property type="match status" value="1"/>
</dbReference>